<dbReference type="GeneID" id="20807837"/>
<evidence type="ECO:0008006" key="3">
    <source>
        <dbReference type="Google" id="ProtNLM"/>
    </source>
</evidence>
<dbReference type="InterPro" id="IPR036397">
    <property type="entry name" value="RNaseH_sf"/>
</dbReference>
<feature type="region of interest" description="Disordered" evidence="1">
    <location>
        <begin position="680"/>
        <end position="715"/>
    </location>
</feature>
<dbReference type="PANTHER" id="PTHR33939">
    <property type="entry name" value="PROTEIN CBG22215"/>
    <property type="match status" value="1"/>
</dbReference>
<feature type="compositionally biased region" description="Acidic residues" evidence="1">
    <location>
        <begin position="691"/>
        <end position="700"/>
    </location>
</feature>
<name>W4GNJ8_APHAT</name>
<protein>
    <recommendedName>
        <fullName evidence="3">Tc1-like transposase DDE domain-containing protein</fullName>
    </recommendedName>
</protein>
<proteinExistence type="predicted"/>
<feature type="compositionally biased region" description="Low complexity" evidence="1">
    <location>
        <begin position="701"/>
        <end position="715"/>
    </location>
</feature>
<dbReference type="GO" id="GO:0003676">
    <property type="term" value="F:nucleic acid binding"/>
    <property type="evidence" value="ECO:0007669"/>
    <property type="project" value="InterPro"/>
</dbReference>
<reference evidence="2" key="1">
    <citation type="submission" date="2013-12" db="EMBL/GenBank/DDBJ databases">
        <title>The Genome Sequence of Aphanomyces astaci APO3.</title>
        <authorList>
            <consortium name="The Broad Institute Genomics Platform"/>
            <person name="Russ C."/>
            <person name="Tyler B."/>
            <person name="van West P."/>
            <person name="Dieguez-Uribeondo J."/>
            <person name="Young S.K."/>
            <person name="Zeng Q."/>
            <person name="Gargeya S."/>
            <person name="Fitzgerald M."/>
            <person name="Abouelleil A."/>
            <person name="Alvarado L."/>
            <person name="Chapman S.B."/>
            <person name="Gainer-Dewar J."/>
            <person name="Goldberg J."/>
            <person name="Griggs A."/>
            <person name="Gujja S."/>
            <person name="Hansen M."/>
            <person name="Howarth C."/>
            <person name="Imamovic A."/>
            <person name="Ireland A."/>
            <person name="Larimer J."/>
            <person name="McCowan C."/>
            <person name="Murphy C."/>
            <person name="Pearson M."/>
            <person name="Poon T.W."/>
            <person name="Priest M."/>
            <person name="Roberts A."/>
            <person name="Saif S."/>
            <person name="Shea T."/>
            <person name="Sykes S."/>
            <person name="Wortman J."/>
            <person name="Nusbaum C."/>
            <person name="Birren B."/>
        </authorList>
    </citation>
    <scope>NUCLEOTIDE SEQUENCE [LARGE SCALE GENOMIC DNA]</scope>
    <source>
        <strain evidence="2">APO3</strain>
    </source>
</reference>
<evidence type="ECO:0000256" key="1">
    <source>
        <dbReference type="SAM" id="MobiDB-lite"/>
    </source>
</evidence>
<evidence type="ECO:0000313" key="2">
    <source>
        <dbReference type="EMBL" id="ETV81277.1"/>
    </source>
</evidence>
<dbReference type="RefSeq" id="XP_009829135.1">
    <property type="nucleotide sequence ID" value="XM_009830833.1"/>
</dbReference>
<dbReference type="Gene3D" id="3.30.420.10">
    <property type="entry name" value="Ribonuclease H-like superfamily/Ribonuclease H"/>
    <property type="match status" value="2"/>
</dbReference>
<dbReference type="AlphaFoldDB" id="W4GNJ8"/>
<dbReference type="EMBL" id="KI913124">
    <property type="protein sequence ID" value="ETV81277.1"/>
    <property type="molecule type" value="Genomic_DNA"/>
</dbReference>
<dbReference type="PANTHER" id="PTHR33939:SF1">
    <property type="entry name" value="DUF4371 DOMAIN-CONTAINING PROTEIN"/>
    <property type="match status" value="1"/>
</dbReference>
<dbReference type="OrthoDB" id="88762at2759"/>
<dbReference type="VEuPathDB" id="FungiDB:H257_05841"/>
<accession>W4GNJ8</accession>
<gene>
    <name evidence="2" type="ORF">H257_05841</name>
</gene>
<organism evidence="2">
    <name type="scientific">Aphanomyces astaci</name>
    <name type="common">Crayfish plague agent</name>
    <dbReference type="NCBI Taxonomy" id="112090"/>
    <lineage>
        <taxon>Eukaryota</taxon>
        <taxon>Sar</taxon>
        <taxon>Stramenopiles</taxon>
        <taxon>Oomycota</taxon>
        <taxon>Saprolegniomycetes</taxon>
        <taxon>Saprolegniales</taxon>
        <taxon>Verrucalvaceae</taxon>
        <taxon>Aphanomyces</taxon>
    </lineage>
</organism>
<sequence>MDADTVDRIQAFVRLRRRRSLTYDEKMDNLWLQSALRKEHVTNVSVAIARLLGRSPKTVKAVLAEWLATGDLSVVDPPSNTKYHKARVPNTHAVRATVRSFIRDRSVTRTRTVGKDVLAHLLENGVVVVDPCCPKDYAACLRAVQVFLSQQGYERGKRKGTISYRMTKAHEEARDAYVALMVPTVTHAPRRPVVYLDESFIHHHYSRHADSLYDPTDDATTKPKHKGRRYCFVAGILDDGSDVSHLLGLDIFVGGKKNGKKVEDYHSMFNHDYFVDWFKKLLDEVEELGWGSAVFVMDNAKYHKATGDLSVVDPPSNTKYHKARVPNTHAVRATVRSFIRDRSVTRTRTVGKDVLAHLLENGVVVVDPCCPKDYAACLRAVQVFLSQQGYERGKRKGTISYRMTKAHEEARDAYVALMVPTVTHAPRRPVVYLDESFIHHHYSRHADSLYDPTDDATTKPKHKGRRYCFVAGILDDGSDVSHLLGLDIFVGGKKNGKKVEDYHSMFNHDYFVDWFKKLLDEVEELGWGSAVFVMDNAKYHKGKPVDTPKGNWKKCDMYQACVDLKLPDVSPDDLKTTIWKKLKKYVEDNVQPMVVSMAEARGHHVMYAAPGFSELQPIELVWANVKGTVGRAYTSTTTFKDVLHRLESAFYELDSEVIQSTIASSTTKLLKLDSALRKAEDAAATSNNEGGDSDTSDGEDMSSSSDCSSSSDIDD</sequence>